<dbReference type="CDD" id="cd12180">
    <property type="entry name" value="2-Hacid_dh_15"/>
    <property type="match status" value="1"/>
</dbReference>
<evidence type="ECO:0000259" key="3">
    <source>
        <dbReference type="Pfam" id="PF02826"/>
    </source>
</evidence>
<feature type="domain" description="D-isomer specific 2-hydroxyacid dehydrogenase NAD-binding" evidence="3">
    <location>
        <begin position="112"/>
        <end position="282"/>
    </location>
</feature>
<name>A0A345P5L9_9GAMM</name>
<dbReference type="PANTHER" id="PTHR43333">
    <property type="entry name" value="2-HACID_DH_C DOMAIN-CONTAINING PROTEIN"/>
    <property type="match status" value="1"/>
</dbReference>
<dbReference type="RefSeq" id="WP_114898688.1">
    <property type="nucleotide sequence ID" value="NZ_CP031222.1"/>
</dbReference>
<reference evidence="4 5" key="1">
    <citation type="submission" date="2018-07" db="EMBL/GenBank/DDBJ databases">
        <title>Genome sequencing of Moraxellaceae gen. HYN0046.</title>
        <authorList>
            <person name="Kim M."/>
            <person name="Yi H."/>
        </authorList>
    </citation>
    <scope>NUCLEOTIDE SEQUENCE [LARGE SCALE GENOMIC DNA]</scope>
    <source>
        <strain evidence="4 5">HYN0046</strain>
    </source>
</reference>
<keyword evidence="1" id="KW-0560">Oxidoreductase</keyword>
<dbReference type="Proteomes" id="UP000253940">
    <property type="component" value="Chromosome"/>
</dbReference>
<dbReference type="GO" id="GO:0051287">
    <property type="term" value="F:NAD binding"/>
    <property type="evidence" value="ECO:0007669"/>
    <property type="project" value="InterPro"/>
</dbReference>
<dbReference type="KEGG" id="mbah:HYN46_06900"/>
<evidence type="ECO:0000256" key="2">
    <source>
        <dbReference type="ARBA" id="ARBA00023027"/>
    </source>
</evidence>
<proteinExistence type="predicted"/>
<protein>
    <submittedName>
        <fullName evidence="4">Dihydrofolate reductase</fullName>
    </submittedName>
</protein>
<evidence type="ECO:0000256" key="1">
    <source>
        <dbReference type="ARBA" id="ARBA00023002"/>
    </source>
</evidence>
<organism evidence="4 5">
    <name type="scientific">Aquirhabdus parva</name>
    <dbReference type="NCBI Taxonomy" id="2283318"/>
    <lineage>
        <taxon>Bacteria</taxon>
        <taxon>Pseudomonadati</taxon>
        <taxon>Pseudomonadota</taxon>
        <taxon>Gammaproteobacteria</taxon>
        <taxon>Moraxellales</taxon>
        <taxon>Moraxellaceae</taxon>
        <taxon>Aquirhabdus</taxon>
    </lineage>
</organism>
<accession>A0A345P5L9</accession>
<dbReference type="EMBL" id="CP031222">
    <property type="protein sequence ID" value="AXI02578.1"/>
    <property type="molecule type" value="Genomic_DNA"/>
</dbReference>
<gene>
    <name evidence="4" type="ORF">HYN46_06900</name>
</gene>
<dbReference type="AlphaFoldDB" id="A0A345P5L9"/>
<dbReference type="InterPro" id="IPR036291">
    <property type="entry name" value="NAD(P)-bd_dom_sf"/>
</dbReference>
<dbReference type="InterPro" id="IPR006140">
    <property type="entry name" value="D-isomer_DH_NAD-bd"/>
</dbReference>
<dbReference type="SUPFAM" id="SSF51735">
    <property type="entry name" value="NAD(P)-binding Rossmann-fold domains"/>
    <property type="match status" value="1"/>
</dbReference>
<dbReference type="GO" id="GO:0016491">
    <property type="term" value="F:oxidoreductase activity"/>
    <property type="evidence" value="ECO:0007669"/>
    <property type="project" value="UniProtKB-KW"/>
</dbReference>
<evidence type="ECO:0000313" key="5">
    <source>
        <dbReference type="Proteomes" id="UP000253940"/>
    </source>
</evidence>
<dbReference type="PANTHER" id="PTHR43333:SF1">
    <property type="entry name" value="D-ISOMER SPECIFIC 2-HYDROXYACID DEHYDROGENASE NAD-BINDING DOMAIN-CONTAINING PROTEIN"/>
    <property type="match status" value="1"/>
</dbReference>
<keyword evidence="2" id="KW-0520">NAD</keyword>
<dbReference type="OrthoDB" id="9805416at2"/>
<evidence type="ECO:0000313" key="4">
    <source>
        <dbReference type="EMBL" id="AXI02578.1"/>
    </source>
</evidence>
<sequence>MSESTAIKIASQLDIEFSELLLNTLSASETQRNVSIETIARGSYHQDVNARVLLAAPAAWSLEPPQGWPFDLKWIHLISSGIDAYPRWLFDGPIVTSSRGTTAIALAEFALGLIFAAAKNMPEIWIREPTQWQRQPMQTVAGQTLGIFGYGAIGQQLAKNAVALGMKVLVVRKTNQPIDILGVQVVPDIKALFAESDHVVLAAPATPDTQHIVNQEVLTAAKSNLHLVNIARGSLIDQEALLKSLNEGKIARASLDVATPEPLPAGHPLYSHPRVFLSPHTSASVVGIYQRVAQQFAENFHKFKLDQPLDNVVDITRGY</sequence>
<keyword evidence="5" id="KW-1185">Reference proteome</keyword>
<dbReference type="Gene3D" id="3.40.50.720">
    <property type="entry name" value="NAD(P)-binding Rossmann-like Domain"/>
    <property type="match status" value="2"/>
</dbReference>
<dbReference type="Pfam" id="PF02826">
    <property type="entry name" value="2-Hacid_dh_C"/>
    <property type="match status" value="1"/>
</dbReference>